<accession>A0A0A2B5T3</accession>
<proteinExistence type="predicted"/>
<comment type="caution">
    <text evidence="1">The sequence shown here is derived from an EMBL/GenBank/DDBJ whole genome shotgun (WGS) entry which is preliminary data.</text>
</comment>
<dbReference type="Proteomes" id="UP000030345">
    <property type="component" value="Unassembled WGS sequence"/>
</dbReference>
<dbReference type="EMBL" id="JNAS01000002">
    <property type="protein sequence ID" value="KGG09211.1"/>
    <property type="molecule type" value="Genomic_DNA"/>
</dbReference>
<evidence type="ECO:0000313" key="1">
    <source>
        <dbReference type="EMBL" id="KGG09211.1"/>
    </source>
</evidence>
<name>A0A0A2B5T3_PROMR</name>
<evidence type="ECO:0000313" key="2">
    <source>
        <dbReference type="Proteomes" id="UP000030345"/>
    </source>
</evidence>
<sequence>MQYLFLLHQWHLSTYQVQLKAFLLNCIDFQFLQKKIFP</sequence>
<dbReference type="AlphaFoldDB" id="A0A0A2B5T3"/>
<organism evidence="1 2">
    <name type="scientific">Prochlorococcus marinus str. SB</name>
    <dbReference type="NCBI Taxonomy" id="59926"/>
    <lineage>
        <taxon>Bacteria</taxon>
        <taxon>Bacillati</taxon>
        <taxon>Cyanobacteriota</taxon>
        <taxon>Cyanophyceae</taxon>
        <taxon>Synechococcales</taxon>
        <taxon>Prochlorococcaceae</taxon>
        <taxon>Prochlorococcus</taxon>
    </lineage>
</organism>
<gene>
    <name evidence="1" type="ORF">EV02_1891</name>
</gene>
<reference evidence="2" key="1">
    <citation type="journal article" date="2014" name="Sci. Data">
        <title>Genomes of diverse isolates of the marine cyanobacterium Prochlorococcus.</title>
        <authorList>
            <person name="Biller S."/>
            <person name="Berube P."/>
            <person name="Thompson J."/>
            <person name="Kelly L."/>
            <person name="Roggensack S."/>
            <person name="Awad L."/>
            <person name="Roache-Johnson K."/>
            <person name="Ding H."/>
            <person name="Giovannoni S.J."/>
            <person name="Moore L.R."/>
            <person name="Chisholm S.W."/>
        </authorList>
    </citation>
    <scope>NUCLEOTIDE SEQUENCE [LARGE SCALE GENOMIC DNA]</scope>
    <source>
        <strain evidence="2">SB</strain>
    </source>
</reference>
<protein>
    <submittedName>
        <fullName evidence="1">Uncharacterized protein</fullName>
    </submittedName>
</protein>